<feature type="compositionally biased region" description="Basic and acidic residues" evidence="1">
    <location>
        <begin position="147"/>
        <end position="170"/>
    </location>
</feature>
<feature type="region of interest" description="Disordered" evidence="1">
    <location>
        <begin position="147"/>
        <end position="181"/>
    </location>
</feature>
<evidence type="ECO:0000256" key="1">
    <source>
        <dbReference type="SAM" id="MobiDB-lite"/>
    </source>
</evidence>
<evidence type="ECO:0000313" key="2">
    <source>
        <dbReference type="EMBL" id="KAK9523262.1"/>
    </source>
</evidence>
<protein>
    <submittedName>
        <fullName evidence="2">Uncharacterized protein</fullName>
    </submittedName>
</protein>
<name>A0AAW1ELN1_ZOAVI</name>
<evidence type="ECO:0000313" key="3">
    <source>
        <dbReference type="Proteomes" id="UP001488805"/>
    </source>
</evidence>
<reference evidence="2 3" key="1">
    <citation type="journal article" date="2024" name="Genome Biol. Evol.">
        <title>Chromosome-level genome assembly of the viviparous eelpout Zoarces viviparus.</title>
        <authorList>
            <person name="Fuhrmann N."/>
            <person name="Brasseur M.V."/>
            <person name="Bakowski C.E."/>
            <person name="Podsiadlowski L."/>
            <person name="Prost S."/>
            <person name="Krehenwinkel H."/>
            <person name="Mayer C."/>
        </authorList>
    </citation>
    <scope>NUCLEOTIDE SEQUENCE [LARGE SCALE GENOMIC DNA]</scope>
    <source>
        <strain evidence="2">NO-MEL_2022_Ind0_liver</strain>
    </source>
</reference>
<accession>A0AAW1ELN1</accession>
<gene>
    <name evidence="2" type="ORF">VZT92_019665</name>
</gene>
<organism evidence="2 3">
    <name type="scientific">Zoarces viviparus</name>
    <name type="common">Viviparous eelpout</name>
    <name type="synonym">Blennius viviparus</name>
    <dbReference type="NCBI Taxonomy" id="48416"/>
    <lineage>
        <taxon>Eukaryota</taxon>
        <taxon>Metazoa</taxon>
        <taxon>Chordata</taxon>
        <taxon>Craniata</taxon>
        <taxon>Vertebrata</taxon>
        <taxon>Euteleostomi</taxon>
        <taxon>Actinopterygii</taxon>
        <taxon>Neopterygii</taxon>
        <taxon>Teleostei</taxon>
        <taxon>Neoteleostei</taxon>
        <taxon>Acanthomorphata</taxon>
        <taxon>Eupercaria</taxon>
        <taxon>Perciformes</taxon>
        <taxon>Cottioidei</taxon>
        <taxon>Zoarcales</taxon>
        <taxon>Zoarcidae</taxon>
        <taxon>Zoarcinae</taxon>
        <taxon>Zoarces</taxon>
    </lineage>
</organism>
<feature type="compositionally biased region" description="Polar residues" evidence="1">
    <location>
        <begin position="171"/>
        <end position="181"/>
    </location>
</feature>
<keyword evidence="3" id="KW-1185">Reference proteome</keyword>
<comment type="caution">
    <text evidence="2">The sequence shown here is derived from an EMBL/GenBank/DDBJ whole genome shotgun (WGS) entry which is preliminary data.</text>
</comment>
<dbReference type="Proteomes" id="UP001488805">
    <property type="component" value="Unassembled WGS sequence"/>
</dbReference>
<dbReference type="EMBL" id="JBCEZU010000221">
    <property type="protein sequence ID" value="KAK9523262.1"/>
    <property type="molecule type" value="Genomic_DNA"/>
</dbReference>
<dbReference type="AlphaFoldDB" id="A0AAW1ELN1"/>
<proteinExistence type="predicted"/>
<sequence length="181" mass="20157">MMHHCSWVLLHRPAAPVLRGRQRFKSAISRKENVSFTVKQIPRTVSATSGDAVLQKASSSTCLPTDSGLFPDTRGTSLLITASLLGPAQRHAAGVGNGAQTAAEQLVRVNSPVMRTQNTFSLLPLQTPRDPQDASQWLHLARPCFHSNREESEPRRRQVTRDREHFRENLQNKSTRRTATA</sequence>